<name>A0A1W0E539_9MICR</name>
<dbReference type="EMBL" id="MNPJ01000020">
    <property type="protein sequence ID" value="OQS54343.1"/>
    <property type="molecule type" value="Genomic_DNA"/>
</dbReference>
<sequence>MVYFSKTLKKYFLDKFVICKFVSFNTFLDYSAPQIFHRIKSGEQDGRSNTVTRFFSKNTHNSPLNAHLHCPVDK</sequence>
<dbReference type="VEuPathDB" id="MicrosporidiaDB:EHP00_1687"/>
<dbReference type="Proteomes" id="UP000192758">
    <property type="component" value="Unassembled WGS sequence"/>
</dbReference>
<accession>A0A1W0E539</accession>
<evidence type="ECO:0000313" key="1">
    <source>
        <dbReference type="EMBL" id="OQS54343.1"/>
    </source>
</evidence>
<comment type="caution">
    <text evidence="1">The sequence shown here is derived from an EMBL/GenBank/DDBJ whole genome shotgun (WGS) entry which is preliminary data.</text>
</comment>
<organism evidence="1 2">
    <name type="scientific">Ecytonucleospora hepatopenaei</name>
    <dbReference type="NCBI Taxonomy" id="646526"/>
    <lineage>
        <taxon>Eukaryota</taxon>
        <taxon>Fungi</taxon>
        <taxon>Fungi incertae sedis</taxon>
        <taxon>Microsporidia</taxon>
        <taxon>Enterocytozoonidae</taxon>
        <taxon>Ecytonucleospora</taxon>
    </lineage>
</organism>
<dbReference type="AlphaFoldDB" id="A0A1W0E539"/>
<reference evidence="1 2" key="1">
    <citation type="journal article" date="2017" name="Environ. Microbiol.">
        <title>Decay of the glycolytic pathway and adaptation to intranuclear parasitism within Enterocytozoonidae microsporidia.</title>
        <authorList>
            <person name="Wiredu Boakye D."/>
            <person name="Jaroenlak P."/>
            <person name="Prachumwat A."/>
            <person name="Williams T.A."/>
            <person name="Bateman K.S."/>
            <person name="Itsathitphaisarn O."/>
            <person name="Sritunyalucksana K."/>
            <person name="Paszkiewicz K.H."/>
            <person name="Moore K.A."/>
            <person name="Stentiford G.D."/>
            <person name="Williams B.A."/>
        </authorList>
    </citation>
    <scope>NUCLEOTIDE SEQUENCE [LARGE SCALE GENOMIC DNA]</scope>
    <source>
        <strain evidence="1 2">TH1</strain>
    </source>
</reference>
<evidence type="ECO:0000313" key="2">
    <source>
        <dbReference type="Proteomes" id="UP000192758"/>
    </source>
</evidence>
<protein>
    <submittedName>
        <fullName evidence="1">Uncharacterized protein</fullName>
    </submittedName>
</protein>
<proteinExistence type="predicted"/>
<keyword evidence="2" id="KW-1185">Reference proteome</keyword>
<gene>
    <name evidence="1" type="ORF">EHP00_1687</name>
</gene>